<evidence type="ECO:0000256" key="9">
    <source>
        <dbReference type="ARBA" id="ARBA00052017"/>
    </source>
</evidence>
<feature type="binding site" evidence="10">
    <location>
        <begin position="178"/>
        <end position="179"/>
    </location>
    <ligand>
        <name>substrate</name>
    </ligand>
</feature>
<dbReference type="SUPFAM" id="SSF52972">
    <property type="entry name" value="ITPase-like"/>
    <property type="match status" value="1"/>
</dbReference>
<dbReference type="InterPro" id="IPR029001">
    <property type="entry name" value="ITPase-like_fam"/>
</dbReference>
<evidence type="ECO:0000256" key="6">
    <source>
        <dbReference type="ARBA" id="ARBA00022842"/>
    </source>
</evidence>
<accession>A0A2W7SCH8</accession>
<dbReference type="RefSeq" id="WP_111293903.1">
    <property type="nucleotide sequence ID" value="NZ_QKZV01000002.1"/>
</dbReference>
<dbReference type="EMBL" id="QKZV01000002">
    <property type="protein sequence ID" value="PZX64759.1"/>
    <property type="molecule type" value="Genomic_DNA"/>
</dbReference>
<dbReference type="FunFam" id="3.90.950.10:FF:000001">
    <property type="entry name" value="dITP/XTP pyrophosphatase"/>
    <property type="match status" value="1"/>
</dbReference>
<evidence type="ECO:0000256" key="4">
    <source>
        <dbReference type="ARBA" id="ARBA00022741"/>
    </source>
</evidence>
<dbReference type="HAMAP" id="MF_01405">
    <property type="entry name" value="Non_canon_purine_NTPase"/>
    <property type="match status" value="1"/>
</dbReference>
<keyword evidence="6 10" id="KW-0460">Magnesium</keyword>
<keyword evidence="7 10" id="KW-0546">Nucleotide metabolism</keyword>
<dbReference type="EC" id="3.6.1.66" evidence="10"/>
<evidence type="ECO:0000256" key="5">
    <source>
        <dbReference type="ARBA" id="ARBA00022801"/>
    </source>
</evidence>
<dbReference type="PANTHER" id="PTHR11067">
    <property type="entry name" value="INOSINE TRIPHOSPHATE PYROPHOSPHATASE/HAM1 PROTEIN"/>
    <property type="match status" value="1"/>
</dbReference>
<keyword evidence="3 10" id="KW-0479">Metal-binding</keyword>
<evidence type="ECO:0000313" key="12">
    <source>
        <dbReference type="EMBL" id="PZX64759.1"/>
    </source>
</evidence>
<dbReference type="OrthoDB" id="9807456at2"/>
<evidence type="ECO:0000256" key="1">
    <source>
        <dbReference type="ARBA" id="ARBA00008023"/>
    </source>
</evidence>
<dbReference type="GO" id="GO:0009146">
    <property type="term" value="P:purine nucleoside triphosphate catabolic process"/>
    <property type="evidence" value="ECO:0007669"/>
    <property type="project" value="UniProtKB-UniRule"/>
</dbReference>
<comment type="caution">
    <text evidence="12">The sequence shown here is derived from an EMBL/GenBank/DDBJ whole genome shotgun (WGS) entry which is preliminary data.</text>
</comment>
<sequence>MTTSLIFATNNEHKVQEIQAVLPKTFTVTSLKQAGIHITIEEPFNTLEENAFQKANTIFQLTNQHCFSEDTGLEVVSLNGAPGVKSARYAGEEQNYQKNNEKLLLAMREKDNRCAQFRTVICLILEGKTYYFEGICEGTITLSPIGNRGFGYDPLFIPNGSQYTFAEMDLVEKSKFSHRKKALDKMIAFLETYTFNHGTH</sequence>
<comment type="cofactor">
    <cofactor evidence="10">
        <name>Mg(2+)</name>
        <dbReference type="ChEBI" id="CHEBI:18420"/>
    </cofactor>
    <text evidence="10">Binds 1 Mg(2+) ion per subunit.</text>
</comment>
<evidence type="ECO:0000256" key="10">
    <source>
        <dbReference type="HAMAP-Rule" id="MF_01405"/>
    </source>
</evidence>
<keyword evidence="5 10" id="KW-0378">Hydrolase</keyword>
<dbReference type="Proteomes" id="UP000249720">
    <property type="component" value="Unassembled WGS sequence"/>
</dbReference>
<dbReference type="InterPro" id="IPR020922">
    <property type="entry name" value="dITP/XTP_pyrophosphatase"/>
</dbReference>
<gene>
    <name evidence="12" type="ORF">LX80_00960</name>
</gene>
<dbReference type="Pfam" id="PF01725">
    <property type="entry name" value="Ham1p_like"/>
    <property type="match status" value="1"/>
</dbReference>
<evidence type="ECO:0000256" key="7">
    <source>
        <dbReference type="ARBA" id="ARBA00023080"/>
    </source>
</evidence>
<reference evidence="12 13" key="1">
    <citation type="submission" date="2018-06" db="EMBL/GenBank/DDBJ databases">
        <title>Genomic Encyclopedia of Archaeal and Bacterial Type Strains, Phase II (KMG-II): from individual species to whole genera.</title>
        <authorList>
            <person name="Goeker M."/>
        </authorList>
    </citation>
    <scope>NUCLEOTIDE SEQUENCE [LARGE SCALE GENOMIC DNA]</scope>
    <source>
        <strain evidence="12 13">DSM 23241</strain>
    </source>
</reference>
<dbReference type="CDD" id="cd00515">
    <property type="entry name" value="HAM1"/>
    <property type="match status" value="1"/>
</dbReference>
<dbReference type="GO" id="GO:0036222">
    <property type="term" value="F:XTP diphosphatase activity"/>
    <property type="evidence" value="ECO:0007669"/>
    <property type="project" value="UniProtKB-UniRule"/>
</dbReference>
<dbReference type="GO" id="GO:0017111">
    <property type="term" value="F:ribonucleoside triphosphate phosphatase activity"/>
    <property type="evidence" value="ECO:0007669"/>
    <property type="project" value="InterPro"/>
</dbReference>
<dbReference type="GO" id="GO:0005829">
    <property type="term" value="C:cytosol"/>
    <property type="evidence" value="ECO:0007669"/>
    <property type="project" value="TreeGrafter"/>
</dbReference>
<comment type="subunit">
    <text evidence="2 10">Homodimer.</text>
</comment>
<dbReference type="GO" id="GO:0000166">
    <property type="term" value="F:nucleotide binding"/>
    <property type="evidence" value="ECO:0007669"/>
    <property type="project" value="UniProtKB-KW"/>
</dbReference>
<organism evidence="12 13">
    <name type="scientific">Hydrotalea sandarakina</name>
    <dbReference type="NCBI Taxonomy" id="1004304"/>
    <lineage>
        <taxon>Bacteria</taxon>
        <taxon>Pseudomonadati</taxon>
        <taxon>Bacteroidota</taxon>
        <taxon>Chitinophagia</taxon>
        <taxon>Chitinophagales</taxon>
        <taxon>Chitinophagaceae</taxon>
        <taxon>Hydrotalea</taxon>
    </lineage>
</organism>
<dbReference type="InterPro" id="IPR002637">
    <property type="entry name" value="RdgB/HAM1"/>
</dbReference>
<feature type="binding site" evidence="10">
    <location>
        <position position="71"/>
    </location>
    <ligand>
        <name>substrate</name>
    </ligand>
</feature>
<dbReference type="Gene3D" id="3.90.950.10">
    <property type="match status" value="1"/>
</dbReference>
<dbReference type="NCBIfam" id="TIGR00042">
    <property type="entry name" value="RdgB/HAM1 family non-canonical purine NTP pyrophosphatase"/>
    <property type="match status" value="1"/>
</dbReference>
<keyword evidence="4 10" id="KW-0547">Nucleotide-binding</keyword>
<dbReference type="GO" id="GO:0009117">
    <property type="term" value="P:nucleotide metabolic process"/>
    <property type="evidence" value="ECO:0007669"/>
    <property type="project" value="UniProtKB-KW"/>
</dbReference>
<proteinExistence type="inferred from homology"/>
<dbReference type="GO" id="GO:0035870">
    <property type="term" value="F:dITP diphosphatase activity"/>
    <property type="evidence" value="ECO:0007669"/>
    <property type="project" value="UniProtKB-UniRule"/>
</dbReference>
<comment type="function">
    <text evidence="10">Pyrophosphatase that catalyzes the hydrolysis of nucleoside triphosphates to their monophosphate derivatives, with a high preference for the non-canonical purine nucleotides XTP (xanthosine triphosphate), dITP (deoxyinosine triphosphate) and ITP. Seems to function as a house-cleaning enzyme that removes non-canonical purine nucleotides from the nucleotide pool, thus preventing their incorporation into DNA/RNA and avoiding chromosomal lesions.</text>
</comment>
<evidence type="ECO:0000313" key="13">
    <source>
        <dbReference type="Proteomes" id="UP000249720"/>
    </source>
</evidence>
<comment type="catalytic activity">
    <reaction evidence="9 10">
        <text>XTP + H2O = XMP + diphosphate + H(+)</text>
        <dbReference type="Rhea" id="RHEA:28610"/>
        <dbReference type="ChEBI" id="CHEBI:15377"/>
        <dbReference type="ChEBI" id="CHEBI:15378"/>
        <dbReference type="ChEBI" id="CHEBI:33019"/>
        <dbReference type="ChEBI" id="CHEBI:57464"/>
        <dbReference type="ChEBI" id="CHEBI:61314"/>
        <dbReference type="EC" id="3.6.1.66"/>
    </reaction>
</comment>
<protein>
    <recommendedName>
        <fullName evidence="10">dITP/XTP pyrophosphatase</fullName>
        <ecNumber evidence="10">3.6.1.66</ecNumber>
    </recommendedName>
    <alternativeName>
        <fullName evidence="10">Non-canonical purine NTP pyrophosphatase</fullName>
    </alternativeName>
    <alternativeName>
        <fullName evidence="10">Non-standard purine NTP pyrophosphatase</fullName>
    </alternativeName>
    <alternativeName>
        <fullName evidence="10">Nucleoside-triphosphate diphosphatase</fullName>
    </alternativeName>
    <alternativeName>
        <fullName evidence="10">Nucleoside-triphosphate pyrophosphatase</fullName>
        <shortName evidence="10">NTPase</shortName>
    </alternativeName>
</protein>
<feature type="binding site" evidence="10">
    <location>
        <begin position="9"/>
        <end position="14"/>
    </location>
    <ligand>
        <name>substrate</name>
    </ligand>
</feature>
<dbReference type="AlphaFoldDB" id="A0A2W7SCH8"/>
<evidence type="ECO:0000256" key="3">
    <source>
        <dbReference type="ARBA" id="ARBA00022723"/>
    </source>
</evidence>
<evidence type="ECO:0000256" key="11">
    <source>
        <dbReference type="RuleBase" id="RU003781"/>
    </source>
</evidence>
<comment type="similarity">
    <text evidence="1 10 11">Belongs to the HAM1 NTPase family.</text>
</comment>
<evidence type="ECO:0000256" key="8">
    <source>
        <dbReference type="ARBA" id="ARBA00051875"/>
    </source>
</evidence>
<comment type="catalytic activity">
    <reaction evidence="8 10">
        <text>dITP + H2O = dIMP + diphosphate + H(+)</text>
        <dbReference type="Rhea" id="RHEA:28342"/>
        <dbReference type="ChEBI" id="CHEBI:15377"/>
        <dbReference type="ChEBI" id="CHEBI:15378"/>
        <dbReference type="ChEBI" id="CHEBI:33019"/>
        <dbReference type="ChEBI" id="CHEBI:61194"/>
        <dbReference type="ChEBI" id="CHEBI:61382"/>
        <dbReference type="EC" id="3.6.1.66"/>
    </reaction>
</comment>
<dbReference type="GO" id="GO:0036220">
    <property type="term" value="F:ITP diphosphatase activity"/>
    <property type="evidence" value="ECO:0007669"/>
    <property type="project" value="UniProtKB-UniRule"/>
</dbReference>
<dbReference type="GO" id="GO:0046872">
    <property type="term" value="F:metal ion binding"/>
    <property type="evidence" value="ECO:0007669"/>
    <property type="project" value="UniProtKB-KW"/>
</dbReference>
<feature type="binding site" evidence="10">
    <location>
        <position position="173"/>
    </location>
    <ligand>
        <name>substrate</name>
    </ligand>
</feature>
<dbReference type="PANTHER" id="PTHR11067:SF9">
    <property type="entry name" value="INOSINE TRIPHOSPHATE PYROPHOSPHATASE"/>
    <property type="match status" value="1"/>
</dbReference>
<feature type="binding site" evidence="10">
    <location>
        <position position="70"/>
    </location>
    <ligand>
        <name>Mg(2+)</name>
        <dbReference type="ChEBI" id="CHEBI:18420"/>
    </ligand>
</feature>
<feature type="binding site" evidence="10">
    <location>
        <begin position="150"/>
        <end position="153"/>
    </location>
    <ligand>
        <name>substrate</name>
    </ligand>
</feature>
<evidence type="ECO:0000256" key="2">
    <source>
        <dbReference type="ARBA" id="ARBA00011738"/>
    </source>
</evidence>
<feature type="binding site" evidence="10">
    <location>
        <position position="41"/>
    </location>
    <ligand>
        <name>Mg(2+)</name>
        <dbReference type="ChEBI" id="CHEBI:18420"/>
    </ligand>
</feature>
<comment type="catalytic activity">
    <reaction evidence="10">
        <text>ITP + H2O = IMP + diphosphate + H(+)</text>
        <dbReference type="Rhea" id="RHEA:29399"/>
        <dbReference type="ChEBI" id="CHEBI:15377"/>
        <dbReference type="ChEBI" id="CHEBI:15378"/>
        <dbReference type="ChEBI" id="CHEBI:33019"/>
        <dbReference type="ChEBI" id="CHEBI:58053"/>
        <dbReference type="ChEBI" id="CHEBI:61402"/>
        <dbReference type="EC" id="3.6.1.66"/>
    </reaction>
</comment>
<name>A0A2W7SCH8_9BACT</name>
<keyword evidence="13" id="KW-1185">Reference proteome</keyword>
<feature type="active site" description="Proton acceptor" evidence="10">
    <location>
        <position position="70"/>
    </location>
</feature>